<feature type="region of interest" description="Disordered" evidence="1">
    <location>
        <begin position="57"/>
        <end position="88"/>
    </location>
</feature>
<organism evidence="2 3">
    <name type="scientific">Candidatus Nitronereus thalassa</name>
    <dbReference type="NCBI Taxonomy" id="3020898"/>
    <lineage>
        <taxon>Bacteria</taxon>
        <taxon>Pseudomonadati</taxon>
        <taxon>Nitrospirota</taxon>
        <taxon>Nitrospiria</taxon>
        <taxon>Nitrospirales</taxon>
        <taxon>Nitrospiraceae</taxon>
        <taxon>Candidatus Nitronereus</taxon>
    </lineage>
</organism>
<evidence type="ECO:0000313" key="2">
    <source>
        <dbReference type="EMBL" id="MDT7042194.1"/>
    </source>
</evidence>
<sequence>MPVPLFTIKLDCMPYDQLRLLDAWEAWDVPLEQQREWVIQLFGNQYVHDMEEFLSNQAISTQKEGHPNSPHPSDSPLDSLPEDSPGTQ</sequence>
<dbReference type="Proteomes" id="UP001250932">
    <property type="component" value="Unassembled WGS sequence"/>
</dbReference>
<dbReference type="RefSeq" id="WP_313832567.1">
    <property type="nucleotide sequence ID" value="NZ_JAQOUE010000001.1"/>
</dbReference>
<proteinExistence type="predicted"/>
<feature type="compositionally biased region" description="Low complexity" evidence="1">
    <location>
        <begin position="67"/>
        <end position="88"/>
    </location>
</feature>
<comment type="caution">
    <text evidence="2">The sequence shown here is derived from an EMBL/GenBank/DDBJ whole genome shotgun (WGS) entry which is preliminary data.</text>
</comment>
<keyword evidence="3" id="KW-1185">Reference proteome</keyword>
<name>A0ABU3K6Y0_9BACT</name>
<accession>A0ABU3K6Y0</accession>
<dbReference type="EMBL" id="JAQOUE010000001">
    <property type="protein sequence ID" value="MDT7042194.1"/>
    <property type="molecule type" value="Genomic_DNA"/>
</dbReference>
<reference evidence="2 3" key="1">
    <citation type="journal article" date="2023" name="ISME J.">
        <title>Cultivation and genomic characterization of novel and ubiquitous marine nitrite-oxidizing bacteria from the Nitrospirales.</title>
        <authorList>
            <person name="Mueller A.J."/>
            <person name="Daebeler A."/>
            <person name="Herbold C.W."/>
            <person name="Kirkegaard R.H."/>
            <person name="Daims H."/>
        </authorList>
    </citation>
    <scope>NUCLEOTIDE SEQUENCE [LARGE SCALE GENOMIC DNA]</scope>
    <source>
        <strain evidence="2 3">EB</strain>
    </source>
</reference>
<evidence type="ECO:0000256" key="1">
    <source>
        <dbReference type="SAM" id="MobiDB-lite"/>
    </source>
</evidence>
<protein>
    <submittedName>
        <fullName evidence="2">Uncharacterized protein</fullName>
    </submittedName>
</protein>
<evidence type="ECO:0000313" key="3">
    <source>
        <dbReference type="Proteomes" id="UP001250932"/>
    </source>
</evidence>
<gene>
    <name evidence="2" type="ORF">PPG34_07500</name>
</gene>